<protein>
    <submittedName>
        <fullName evidence="1">Uncharacterized protein</fullName>
    </submittedName>
</protein>
<proteinExistence type="predicted"/>
<dbReference type="EMBL" id="CP123443">
    <property type="protein sequence ID" value="WGK68640.1"/>
    <property type="molecule type" value="Genomic_DNA"/>
</dbReference>
<name>A0ABY8MH36_9SPIO</name>
<keyword evidence="2" id="KW-1185">Reference proteome</keyword>
<dbReference type="Proteomes" id="UP001228690">
    <property type="component" value="Chromosome"/>
</dbReference>
<evidence type="ECO:0000313" key="2">
    <source>
        <dbReference type="Proteomes" id="UP001228690"/>
    </source>
</evidence>
<dbReference type="RefSeq" id="WP_326926826.1">
    <property type="nucleotide sequence ID" value="NZ_CP123443.1"/>
</dbReference>
<accession>A0ABY8MH36</accession>
<organism evidence="1 2">
    <name type="scientific">Candidatus Haliotispira prima</name>
    <dbReference type="NCBI Taxonomy" id="3034016"/>
    <lineage>
        <taxon>Bacteria</taxon>
        <taxon>Pseudomonadati</taxon>
        <taxon>Spirochaetota</taxon>
        <taxon>Spirochaetia</taxon>
        <taxon>Spirochaetales</taxon>
        <taxon>Spirochaetaceae</taxon>
        <taxon>Candidatus Haliotispira</taxon>
    </lineage>
</organism>
<sequence>MLKDMPSQLQIIHNEMEAPQELKRLREFLREQPDKTQSQCFETLLAWAGMRRDTGPVALALSADPNSPGPGSSHPVALAALASCEVVSQWASRQSLQLLLPIYARSPEDLSCLLQLACDYAKQELAENNSGLLTFSNRASFADEWSRTHNFVRAWEYVITVSFPIPEESVWLLPLQEAELQRHGGEAELPRDLGMLWDCLI</sequence>
<gene>
    <name evidence="1" type="ORF">P0082_09140</name>
</gene>
<reference evidence="1 2" key="1">
    <citation type="submission" date="2023-04" db="EMBL/GenBank/DDBJ databases">
        <title>Spirochaete genome identified in red abalone sample constitutes a novel genus.</title>
        <authorList>
            <person name="Sharma S.P."/>
            <person name="Purcell C.M."/>
            <person name="Hyde J.R."/>
            <person name="Severin A.J."/>
        </authorList>
    </citation>
    <scope>NUCLEOTIDE SEQUENCE [LARGE SCALE GENOMIC DNA]</scope>
    <source>
        <strain evidence="1 2">SP-2023</strain>
    </source>
</reference>
<evidence type="ECO:0000313" key="1">
    <source>
        <dbReference type="EMBL" id="WGK68640.1"/>
    </source>
</evidence>